<proteinExistence type="predicted"/>
<name>A0A4S4FZV9_9MICO</name>
<evidence type="ECO:0000313" key="3">
    <source>
        <dbReference type="Proteomes" id="UP000307380"/>
    </source>
</evidence>
<gene>
    <name evidence="2" type="ORF">E6C70_00335</name>
</gene>
<dbReference type="GO" id="GO:0003989">
    <property type="term" value="F:acetyl-CoA carboxylase activity"/>
    <property type="evidence" value="ECO:0007669"/>
    <property type="project" value="InterPro"/>
</dbReference>
<dbReference type="GO" id="GO:0004658">
    <property type="term" value="F:propionyl-CoA carboxylase activity"/>
    <property type="evidence" value="ECO:0007669"/>
    <property type="project" value="InterPro"/>
</dbReference>
<protein>
    <recommendedName>
        <fullName evidence="4">Acyl-CoA carboxylase subunit epsilon</fullName>
    </recommendedName>
</protein>
<dbReference type="Proteomes" id="UP000307380">
    <property type="component" value="Unassembled WGS sequence"/>
</dbReference>
<evidence type="ECO:0008006" key="4">
    <source>
        <dbReference type="Google" id="ProtNLM"/>
    </source>
</evidence>
<dbReference type="InterPro" id="IPR032716">
    <property type="entry name" value="ACC_epsilon"/>
</dbReference>
<dbReference type="RefSeq" id="WP_136421144.1">
    <property type="nucleotide sequence ID" value="NZ_SSSN01000001.1"/>
</dbReference>
<feature type="region of interest" description="Disordered" evidence="1">
    <location>
        <begin position="44"/>
        <end position="81"/>
    </location>
</feature>
<comment type="caution">
    <text evidence="2">The sequence shown here is derived from an EMBL/GenBank/DDBJ whole genome shotgun (WGS) entry which is preliminary data.</text>
</comment>
<dbReference type="OrthoDB" id="5122784at2"/>
<dbReference type="AlphaFoldDB" id="A0A4S4FZV9"/>
<evidence type="ECO:0000256" key="1">
    <source>
        <dbReference type="SAM" id="MobiDB-lite"/>
    </source>
</evidence>
<keyword evidence="3" id="KW-1185">Reference proteome</keyword>
<organism evidence="2 3">
    <name type="scientific">Orlajensenia flava</name>
    <dbReference type="NCBI Taxonomy" id="2565934"/>
    <lineage>
        <taxon>Bacteria</taxon>
        <taxon>Bacillati</taxon>
        <taxon>Actinomycetota</taxon>
        <taxon>Actinomycetes</taxon>
        <taxon>Micrococcales</taxon>
        <taxon>Microbacteriaceae</taxon>
        <taxon>Orlajensenia</taxon>
    </lineage>
</organism>
<reference evidence="2 3" key="1">
    <citation type="submission" date="2019-04" db="EMBL/GenBank/DDBJ databases">
        <authorList>
            <person name="Jiang L."/>
        </authorList>
    </citation>
    <scope>NUCLEOTIDE SEQUENCE [LARGE SCALE GENOMIC DNA]</scope>
    <source>
        <strain evidence="2 3">YIM 131861</strain>
    </source>
</reference>
<dbReference type="Pfam" id="PF13822">
    <property type="entry name" value="ACC_epsilon"/>
    <property type="match status" value="1"/>
</dbReference>
<accession>A0A4S4FZV9</accession>
<dbReference type="EMBL" id="SSSN01000001">
    <property type="protein sequence ID" value="THG36413.1"/>
    <property type="molecule type" value="Genomic_DNA"/>
</dbReference>
<evidence type="ECO:0000313" key="2">
    <source>
        <dbReference type="EMBL" id="THG36413.1"/>
    </source>
</evidence>
<sequence>MDSDLPEDIGGIEAPDIAFLTRGVSAEEAAAVSAVLAAALAEGSDHVGATEAPVPTPWDRGRRSLRSTITPGPGRWRSFTG</sequence>